<accession>A0A099P2Z9</accession>
<dbReference type="EMBL" id="JQFK01000017">
    <property type="protein sequence ID" value="KGK38674.1"/>
    <property type="molecule type" value="Genomic_DNA"/>
</dbReference>
<feature type="domain" description="Clathrin/coatomer adaptor adaptin-like N-terminal" evidence="6">
    <location>
        <begin position="50"/>
        <end position="540"/>
    </location>
</feature>
<organism evidence="7 8">
    <name type="scientific">Pichia kudriavzevii</name>
    <name type="common">Yeast</name>
    <name type="synonym">Issatchenkia orientalis</name>
    <dbReference type="NCBI Taxonomy" id="4909"/>
    <lineage>
        <taxon>Eukaryota</taxon>
        <taxon>Fungi</taxon>
        <taxon>Dikarya</taxon>
        <taxon>Ascomycota</taxon>
        <taxon>Saccharomycotina</taxon>
        <taxon>Pichiomycetes</taxon>
        <taxon>Pichiales</taxon>
        <taxon>Pichiaceae</taxon>
        <taxon>Pichia</taxon>
    </lineage>
</organism>
<comment type="similarity">
    <text evidence="2">Belongs to the adaptor complexes large subunit family.</text>
</comment>
<proteinExistence type="inferred from homology"/>
<dbReference type="HOGENOM" id="CLU_006320_3_2_1"/>
<evidence type="ECO:0000259" key="6">
    <source>
        <dbReference type="Pfam" id="PF01602"/>
    </source>
</evidence>
<keyword evidence="3" id="KW-0813">Transport</keyword>
<evidence type="ECO:0000256" key="2">
    <source>
        <dbReference type="ARBA" id="ARBA00006613"/>
    </source>
</evidence>
<keyword evidence="5" id="KW-0472">Membrane</keyword>
<dbReference type="SUPFAM" id="SSF48371">
    <property type="entry name" value="ARM repeat"/>
    <property type="match status" value="1"/>
</dbReference>
<sequence>MADYQIAKNLGFMFENATRTWGKFDPKNVTLPPSITSFINSNYYNVETEFSMKEIIKGLESGNDSEKYAILKHLVHKIDKGDEDDSGNGSVENEIISIFPNIINNINTENLKIKRLVYMILLKYNHLQPDVSLLSINAIQKSLNDQNCINRSLAIRCLSGIKIPAILPILLLSLGKMVKDSSPLVRSSCAVSILKCIRLDLEFNKDGDVACRDYIRDGLADSESVIYQLSTYLDILLCDNDAKVLSVSIEIYYEVFNGFYDLLHNKVGNIISHLKELDSFAIVNILDILTEYIQLFYSKFDTIDESPNEIKKLYDQLEDLVKYEMNANVILSIIRIMTAVFRNNLPNMNKIAMKLIQRDYDAAINEESKILYGLECIEYLIDEGHIEIRDSQLSHFYPLVKDPITIFEGKVRILYKVVKDTNYQKIIGELEDLICMSTNERKTKLAIKYLNKLITPQYGDLIIRFYLGHLKENEEYTNGLINYIQQDIAGHVDLLIKLVGELFEFNDDIKASIIWLLGEFVMNVDEYEQNEKVTTLKNYLGNLSIRLISAFKGYPCRLKVGILNFVSKLQIHNIVKDEGGYLESDLFRVYTYLVELCEVDVSIKVREAVRQWKFLLPFRSGYYENERKLKNMQLSVLMYQTEKRFQMAGVEAESHVKKYMQTTSDRLDPEYLAYYEELRSSGFELRDYGRYTSSYTSGGAKESTGMASATTKRHVVADRPKYQLQSLEDFLGS</sequence>
<keyword evidence="4" id="KW-0653">Protein transport</keyword>
<dbReference type="PANTHER" id="PTHR11134">
    <property type="entry name" value="ADAPTOR COMPLEX SUBUNIT BETA FAMILY MEMBER"/>
    <property type="match status" value="1"/>
</dbReference>
<evidence type="ECO:0000256" key="4">
    <source>
        <dbReference type="ARBA" id="ARBA00022927"/>
    </source>
</evidence>
<dbReference type="InterPro" id="IPR011989">
    <property type="entry name" value="ARM-like"/>
</dbReference>
<protein>
    <recommendedName>
        <fullName evidence="6">Clathrin/coatomer adaptor adaptin-like N-terminal domain-containing protein</fullName>
    </recommendedName>
</protein>
<evidence type="ECO:0000256" key="1">
    <source>
        <dbReference type="ARBA" id="ARBA00004308"/>
    </source>
</evidence>
<evidence type="ECO:0000313" key="8">
    <source>
        <dbReference type="Proteomes" id="UP000029867"/>
    </source>
</evidence>
<dbReference type="GO" id="GO:0030117">
    <property type="term" value="C:membrane coat"/>
    <property type="evidence" value="ECO:0007669"/>
    <property type="project" value="InterPro"/>
</dbReference>
<evidence type="ECO:0000256" key="5">
    <source>
        <dbReference type="ARBA" id="ARBA00023136"/>
    </source>
</evidence>
<comment type="caution">
    <text evidence="7">The sequence shown here is derived from an EMBL/GenBank/DDBJ whole genome shotgun (WGS) entry which is preliminary data.</text>
</comment>
<dbReference type="InterPro" id="IPR002553">
    <property type="entry name" value="Clathrin/coatomer_adapt-like_N"/>
</dbReference>
<dbReference type="Pfam" id="PF01602">
    <property type="entry name" value="Adaptin_N"/>
    <property type="match status" value="1"/>
</dbReference>
<dbReference type="Proteomes" id="UP000029867">
    <property type="component" value="Unassembled WGS sequence"/>
</dbReference>
<reference evidence="8" key="1">
    <citation type="journal article" date="2014" name="Microb. Cell Fact.">
        <title>Exploiting Issatchenkia orientalis SD108 for succinic acid production.</title>
        <authorList>
            <person name="Xiao H."/>
            <person name="Shao Z."/>
            <person name="Jiang Y."/>
            <person name="Dole S."/>
            <person name="Zhao H."/>
        </authorList>
    </citation>
    <scope>NUCLEOTIDE SEQUENCE [LARGE SCALE GENOMIC DNA]</scope>
    <source>
        <strain evidence="8">SD108</strain>
    </source>
</reference>
<evidence type="ECO:0000256" key="3">
    <source>
        <dbReference type="ARBA" id="ARBA00022448"/>
    </source>
</evidence>
<dbReference type="eggNOG" id="KOG1060">
    <property type="taxonomic scope" value="Eukaryota"/>
</dbReference>
<dbReference type="GO" id="GO:0012505">
    <property type="term" value="C:endomembrane system"/>
    <property type="evidence" value="ECO:0007669"/>
    <property type="project" value="UniProtKB-SubCell"/>
</dbReference>
<evidence type="ECO:0000313" key="7">
    <source>
        <dbReference type="EMBL" id="KGK38674.1"/>
    </source>
</evidence>
<dbReference type="AlphaFoldDB" id="A0A099P2Z9"/>
<gene>
    <name evidence="7" type="ORF">JL09_g2189</name>
</gene>
<dbReference type="InterPro" id="IPR016024">
    <property type="entry name" value="ARM-type_fold"/>
</dbReference>
<dbReference type="InterPro" id="IPR026739">
    <property type="entry name" value="AP_beta"/>
</dbReference>
<dbReference type="GO" id="GO:0006886">
    <property type="term" value="P:intracellular protein transport"/>
    <property type="evidence" value="ECO:0007669"/>
    <property type="project" value="InterPro"/>
</dbReference>
<dbReference type="GO" id="GO:0016192">
    <property type="term" value="P:vesicle-mediated transport"/>
    <property type="evidence" value="ECO:0007669"/>
    <property type="project" value="InterPro"/>
</dbReference>
<dbReference type="Gene3D" id="1.25.10.10">
    <property type="entry name" value="Leucine-rich Repeat Variant"/>
    <property type="match status" value="1"/>
</dbReference>
<comment type="subcellular location">
    <subcellularLocation>
        <location evidence="1">Endomembrane system</location>
    </subcellularLocation>
</comment>
<name>A0A099P2Z9_PICKU</name>
<dbReference type="VEuPathDB" id="FungiDB:C5L36_0C11340"/>